<dbReference type="SMART" id="SM00421">
    <property type="entry name" value="HTH_LUXR"/>
    <property type="match status" value="1"/>
</dbReference>
<keyword evidence="7" id="KW-1185">Reference proteome</keyword>
<feature type="modified residue" description="4-aspartylphosphate" evidence="3">
    <location>
        <position position="56"/>
    </location>
</feature>
<dbReference type="SMART" id="SM00448">
    <property type="entry name" value="REC"/>
    <property type="match status" value="1"/>
</dbReference>
<dbReference type="PANTHER" id="PTHR43214">
    <property type="entry name" value="TWO-COMPONENT RESPONSE REGULATOR"/>
    <property type="match status" value="1"/>
</dbReference>
<dbReference type="Pfam" id="PF00072">
    <property type="entry name" value="Response_reg"/>
    <property type="match status" value="1"/>
</dbReference>
<evidence type="ECO:0000313" key="6">
    <source>
        <dbReference type="EMBL" id="GAA4787389.1"/>
    </source>
</evidence>
<dbReference type="SUPFAM" id="SSF46894">
    <property type="entry name" value="C-terminal effector domain of the bipartite response regulators"/>
    <property type="match status" value="1"/>
</dbReference>
<evidence type="ECO:0000259" key="4">
    <source>
        <dbReference type="PROSITE" id="PS50043"/>
    </source>
</evidence>
<dbReference type="InterPro" id="IPR001789">
    <property type="entry name" value="Sig_transdc_resp-reg_receiver"/>
</dbReference>
<accession>A0ABP9B024</accession>
<dbReference type="Proteomes" id="UP001500187">
    <property type="component" value="Unassembled WGS sequence"/>
</dbReference>
<dbReference type="RefSeq" id="WP_345443372.1">
    <property type="nucleotide sequence ID" value="NZ_BAABKP010000001.1"/>
</dbReference>
<evidence type="ECO:0000259" key="5">
    <source>
        <dbReference type="PROSITE" id="PS50110"/>
    </source>
</evidence>
<dbReference type="InterPro" id="IPR058245">
    <property type="entry name" value="NreC/VraR/RcsB-like_REC"/>
</dbReference>
<dbReference type="PROSITE" id="PS50043">
    <property type="entry name" value="HTH_LUXR_2"/>
    <property type="match status" value="1"/>
</dbReference>
<feature type="domain" description="Response regulatory" evidence="5">
    <location>
        <begin position="5"/>
        <end position="121"/>
    </location>
</feature>
<feature type="domain" description="HTH luxR-type" evidence="4">
    <location>
        <begin position="146"/>
        <end position="211"/>
    </location>
</feature>
<dbReference type="InterPro" id="IPR016032">
    <property type="entry name" value="Sig_transdc_resp-reg_C-effctor"/>
</dbReference>
<dbReference type="InterPro" id="IPR039420">
    <property type="entry name" value="WalR-like"/>
</dbReference>
<proteinExistence type="predicted"/>
<sequence length="216" mass="23679">MQTIRVAIVDDVPEIREVLNLYVESLSGLELVGEAINGAEALELVARTEPDVVLMDLQMPVLDGIEATVALRESYPELTIIALTTFVDHYYVTGALKAGVHGYLLKNSSPSQVDTAIRAALEGRTLIDRRALASLVASMNAADYPQGDPWAQLSEDEQTIVKLVCWGKTDQEIADQLDSSLPSMKNQLSSIYSILGINTRLQILVEAGRYNFPIFD</sequence>
<comment type="caution">
    <text evidence="6">The sequence shown here is derived from an EMBL/GenBank/DDBJ whole genome shotgun (WGS) entry which is preliminary data.</text>
</comment>
<evidence type="ECO:0000256" key="1">
    <source>
        <dbReference type="ARBA" id="ARBA00022553"/>
    </source>
</evidence>
<dbReference type="SUPFAM" id="SSF52172">
    <property type="entry name" value="CheY-like"/>
    <property type="match status" value="1"/>
</dbReference>
<evidence type="ECO:0000256" key="3">
    <source>
        <dbReference type="PROSITE-ProRule" id="PRU00169"/>
    </source>
</evidence>
<gene>
    <name evidence="6" type="ORF">GCM10023352_01170</name>
</gene>
<dbReference type="EMBL" id="BAABKP010000001">
    <property type="protein sequence ID" value="GAA4787389.1"/>
    <property type="molecule type" value="Genomic_DNA"/>
</dbReference>
<dbReference type="CDD" id="cd17535">
    <property type="entry name" value="REC_NarL-like"/>
    <property type="match status" value="1"/>
</dbReference>
<evidence type="ECO:0000256" key="2">
    <source>
        <dbReference type="ARBA" id="ARBA00023125"/>
    </source>
</evidence>
<dbReference type="InterPro" id="IPR011006">
    <property type="entry name" value="CheY-like_superfamily"/>
</dbReference>
<dbReference type="Gene3D" id="3.40.50.2300">
    <property type="match status" value="1"/>
</dbReference>
<dbReference type="InterPro" id="IPR000792">
    <property type="entry name" value="Tscrpt_reg_LuxR_C"/>
</dbReference>
<evidence type="ECO:0000313" key="7">
    <source>
        <dbReference type="Proteomes" id="UP001500187"/>
    </source>
</evidence>
<keyword evidence="1 3" id="KW-0597">Phosphoprotein</keyword>
<name>A0ABP9B024_9MICC</name>
<organism evidence="6 7">
    <name type="scientific">Rothia endophytica</name>
    <dbReference type="NCBI Taxonomy" id="1324766"/>
    <lineage>
        <taxon>Bacteria</taxon>
        <taxon>Bacillati</taxon>
        <taxon>Actinomycetota</taxon>
        <taxon>Actinomycetes</taxon>
        <taxon>Micrococcales</taxon>
        <taxon>Micrococcaceae</taxon>
        <taxon>Rothia</taxon>
    </lineage>
</organism>
<keyword evidence="2" id="KW-0238">DNA-binding</keyword>
<protein>
    <submittedName>
        <fullName evidence="6">Response regulator transcription factor</fullName>
    </submittedName>
</protein>
<dbReference type="PANTHER" id="PTHR43214:SF43">
    <property type="entry name" value="TWO-COMPONENT RESPONSE REGULATOR"/>
    <property type="match status" value="1"/>
</dbReference>
<reference evidence="7" key="1">
    <citation type="journal article" date="2019" name="Int. J. Syst. Evol. Microbiol.">
        <title>The Global Catalogue of Microorganisms (GCM) 10K type strain sequencing project: providing services to taxonomists for standard genome sequencing and annotation.</title>
        <authorList>
            <consortium name="The Broad Institute Genomics Platform"/>
            <consortium name="The Broad Institute Genome Sequencing Center for Infectious Disease"/>
            <person name="Wu L."/>
            <person name="Ma J."/>
        </authorList>
    </citation>
    <scope>NUCLEOTIDE SEQUENCE [LARGE SCALE GENOMIC DNA]</scope>
    <source>
        <strain evidence="7">JCM 18541</strain>
    </source>
</reference>
<dbReference type="PROSITE" id="PS50110">
    <property type="entry name" value="RESPONSE_REGULATORY"/>
    <property type="match status" value="1"/>
</dbReference>